<dbReference type="RefSeq" id="XP_710539.2">
    <property type="nucleotide sequence ID" value="XM_705447.2"/>
</dbReference>
<dbReference type="AlphaFoldDB" id="A0A1D8PLX5"/>
<evidence type="ECO:0000313" key="3">
    <source>
        <dbReference type="EMBL" id="AOW29135.1"/>
    </source>
</evidence>
<dbReference type="InParanoid" id="A0A1D8PLX5"/>
<reference evidence="3 4" key="2">
    <citation type="journal article" date="2007" name="Genome Biol.">
        <title>Assembly of the Candida albicans genome into sixteen supercontigs aligned on the eight chromosomes.</title>
        <authorList>
            <person name="van het Hoog M."/>
            <person name="Rast T.J."/>
            <person name="Martchenko M."/>
            <person name="Grindle S."/>
            <person name="Dignard D."/>
            <person name="Hogues H."/>
            <person name="Cuomo C."/>
            <person name="Berriman M."/>
            <person name="Scherer S."/>
            <person name="Magee B.B."/>
            <person name="Whiteway M."/>
            <person name="Chibana H."/>
            <person name="Nantel A."/>
            <person name="Magee P.T."/>
        </authorList>
    </citation>
    <scope>GENOME REANNOTATION</scope>
    <source>
        <strain evidence="4">SC5314 / ATCC MYA-2876</strain>
    </source>
</reference>
<dbReference type="GeneID" id="3647850"/>
<reference evidence="3 4" key="3">
    <citation type="journal article" date="2013" name="Genome Biol.">
        <title>Assembly of a phased diploid Candida albicans genome facilitates allele-specific measurements and provides a simple model for repeat and indel structure.</title>
        <authorList>
            <person name="Muzzey D."/>
            <person name="Schwartz K."/>
            <person name="Weissman J.S."/>
            <person name="Sherlock G."/>
        </authorList>
    </citation>
    <scope>NUCLEOTIDE SEQUENCE [LARGE SCALE GENOMIC DNA]</scope>
    <source>
        <strain evidence="4">SC5314 / ATCC MYA-2876</strain>
    </source>
</reference>
<name>A0A1D8PLX5_CANAL</name>
<feature type="transmembrane region" description="Helical" evidence="1">
    <location>
        <begin position="25"/>
        <end position="44"/>
    </location>
</feature>
<dbReference type="SMR" id="A0A1D8PLX5"/>
<dbReference type="InterPro" id="IPR021848">
    <property type="entry name" value="HODM_asu-like"/>
</dbReference>
<dbReference type="EMBL" id="CP017626">
    <property type="protein sequence ID" value="AOW29135.1"/>
    <property type="molecule type" value="Genomic_DNA"/>
</dbReference>
<keyword evidence="1" id="KW-1133">Transmembrane helix</keyword>
<protein>
    <submittedName>
        <fullName evidence="3">Hrq2p</fullName>
    </submittedName>
</protein>
<sequence length="422" mass="49242">MYSNKTEFLQIFTNNYYTPSNYTNVQTTIFIISISTLVFIYYFYWKVPTKNKTVSSDKPPLQTLKSSKLLYDKSKEYQPLKPTPVTDFQWDQIEPIKSYPFKNAEYKLTMGIRTLDPQDWLLIEPTYKSRIETKSKILNNNHPDYPSTKDLRSSTLFSTPEAILAIKEFYGIVMNYMCDKYPTCFKIQEDENLIYNLITNKKYPIPNSIDDVEFDSYQLQEFLAENIEEDFIILLKDPTRESEENGGNEYFFKAGVFAFAAGFNPIDRFNTPLSFIHHPIPGYESKLKISMNRFFNRLSPGQFVTRSNFSIQTHNKFYVDDSNKGYHNPKGGDVLESLKFEDLDFENQVHYRSERQVLTKLPKSGAIVFTIRTYLLPLAQIKSEGKEVCDRLIGAIKGFPKDIAHYKRSDEWGEAVIQYLSK</sequence>
<dbReference type="OrthoDB" id="5043642at2759"/>
<dbReference type="CGD" id="CAL0000183083">
    <property type="gene designation" value="HRQ2"/>
</dbReference>
<keyword evidence="4" id="KW-1185">Reference proteome</keyword>
<evidence type="ECO:0000256" key="1">
    <source>
        <dbReference type="SAM" id="Phobius"/>
    </source>
</evidence>
<dbReference type="VEuPathDB" id="FungiDB:C4_03820C_A"/>
<dbReference type="KEGG" id="cal:CAALFM_C403820CA"/>
<dbReference type="STRING" id="237561.A0A1D8PLX5"/>
<keyword evidence="1" id="KW-0812">Transmembrane</keyword>
<reference evidence="3 4" key="1">
    <citation type="journal article" date="2004" name="Proc. Natl. Acad. Sci. U.S.A.">
        <title>The diploid genome sequence of Candida albicans.</title>
        <authorList>
            <person name="Jones T."/>
            <person name="Federspiel N.A."/>
            <person name="Chibana H."/>
            <person name="Dungan J."/>
            <person name="Kalman S."/>
            <person name="Magee B.B."/>
            <person name="Newport G."/>
            <person name="Thorstenson Y.R."/>
            <person name="Agabian N."/>
            <person name="Magee P.T."/>
            <person name="Davis R.W."/>
            <person name="Scherer S."/>
        </authorList>
    </citation>
    <scope>NUCLEOTIDE SEQUENCE [LARGE SCALE GENOMIC DNA]</scope>
    <source>
        <strain evidence="4">SC5314 / ATCC MYA-2876</strain>
    </source>
</reference>
<proteinExistence type="predicted"/>
<organism evidence="3 4">
    <name type="scientific">Candida albicans (strain SC5314 / ATCC MYA-2876)</name>
    <name type="common">Yeast</name>
    <dbReference type="NCBI Taxonomy" id="237561"/>
    <lineage>
        <taxon>Eukaryota</taxon>
        <taxon>Fungi</taxon>
        <taxon>Dikarya</taxon>
        <taxon>Ascomycota</taxon>
        <taxon>Saccharomycotina</taxon>
        <taxon>Pichiomycetes</taxon>
        <taxon>Debaryomycetaceae</taxon>
        <taxon>Candida/Lodderomyces clade</taxon>
        <taxon>Candida</taxon>
    </lineage>
</organism>
<dbReference type="Pfam" id="PF11927">
    <property type="entry name" value="HODM_asu-like"/>
    <property type="match status" value="1"/>
</dbReference>
<evidence type="ECO:0000313" key="2">
    <source>
        <dbReference type="CGD" id="CAL0000183083"/>
    </source>
</evidence>
<dbReference type="Proteomes" id="UP000000559">
    <property type="component" value="Chromosome 4"/>
</dbReference>
<dbReference type="eggNOG" id="ENOG502QW4F">
    <property type="taxonomic scope" value="Eukaryota"/>
</dbReference>
<accession>A0A1D8PLX5</accession>
<keyword evidence="1" id="KW-0472">Membrane</keyword>
<evidence type="ECO:0000313" key="4">
    <source>
        <dbReference type="Proteomes" id="UP000000559"/>
    </source>
</evidence>
<gene>
    <name evidence="2 3" type="primary">HRQ2</name>
    <name evidence="3" type="ordered locus">CAALFM_C403820CA</name>
    <name evidence="2" type="ordered locus">orf19.12504</name>
</gene>